<dbReference type="EMBL" id="JAYMYQ010000011">
    <property type="protein sequence ID" value="KAK7305936.1"/>
    <property type="molecule type" value="Genomic_DNA"/>
</dbReference>
<dbReference type="PANTHER" id="PTHR36792:SF7">
    <property type="entry name" value="TETRATRICOPEPTIDE-LIKE HELICAL DOMAIN-CONTAINING PROTEIN-RELATED"/>
    <property type="match status" value="1"/>
</dbReference>
<dbReference type="InterPro" id="IPR036163">
    <property type="entry name" value="HMA_dom_sf"/>
</dbReference>
<comment type="caution">
    <text evidence="3">The sequence shown here is derived from an EMBL/GenBank/DDBJ whole genome shotgun (WGS) entry which is preliminary data.</text>
</comment>
<gene>
    <name evidence="3" type="ORF">VNO77_43849</name>
</gene>
<dbReference type="PROSITE" id="PS50846">
    <property type="entry name" value="HMA_2"/>
    <property type="match status" value="1"/>
</dbReference>
<evidence type="ECO:0000313" key="3">
    <source>
        <dbReference type="EMBL" id="KAK7305936.1"/>
    </source>
</evidence>
<dbReference type="InterPro" id="IPR006121">
    <property type="entry name" value="HMA_dom"/>
</dbReference>
<dbReference type="SMART" id="SM00671">
    <property type="entry name" value="SEL1"/>
    <property type="match status" value="1"/>
</dbReference>
<dbReference type="PANTHER" id="PTHR36792">
    <property type="entry name" value="EXPRESSED PROTEIN"/>
    <property type="match status" value="1"/>
</dbReference>
<dbReference type="InterPro" id="IPR011990">
    <property type="entry name" value="TPR-like_helical_dom_sf"/>
</dbReference>
<evidence type="ECO:0000259" key="2">
    <source>
        <dbReference type="PROSITE" id="PS50846"/>
    </source>
</evidence>
<organism evidence="3 4">
    <name type="scientific">Canavalia gladiata</name>
    <name type="common">Sword bean</name>
    <name type="synonym">Dolichos gladiatus</name>
    <dbReference type="NCBI Taxonomy" id="3824"/>
    <lineage>
        <taxon>Eukaryota</taxon>
        <taxon>Viridiplantae</taxon>
        <taxon>Streptophyta</taxon>
        <taxon>Embryophyta</taxon>
        <taxon>Tracheophyta</taxon>
        <taxon>Spermatophyta</taxon>
        <taxon>Magnoliopsida</taxon>
        <taxon>eudicotyledons</taxon>
        <taxon>Gunneridae</taxon>
        <taxon>Pentapetalae</taxon>
        <taxon>rosids</taxon>
        <taxon>fabids</taxon>
        <taxon>Fabales</taxon>
        <taxon>Fabaceae</taxon>
        <taxon>Papilionoideae</taxon>
        <taxon>50 kb inversion clade</taxon>
        <taxon>NPAAA clade</taxon>
        <taxon>indigoferoid/millettioid clade</taxon>
        <taxon>Phaseoleae</taxon>
        <taxon>Canavalia</taxon>
    </lineage>
</organism>
<name>A0AAN9JWZ1_CANGL</name>
<sequence length="370" mass="41077">MGKSLQSAAKLYLSSAKAHSPKGTQPKSPNRVATPRNAKPPTVKVELQSLNVKKIMEAFEREQCRTPLANVVADCAKRWFHDTLKEAKAGDSSMQVLVAQMYFSGYGVPRDPQKGQAWISKASRSRNSVWKVCGKHPGYRASDSDSCEQENKDKSLSVSRILAAISMISLKSGSGSWELTSICVSCVEGSLGCDGLFLLLVLCPFSCYYFSALGRTRILPICFICYEAKTGLEAKYSPDLRFFLVVTSLFWDQRFGTPSGYDTQASFIFLMHTAFLTLTLCLKHLRHLTPTLFPHISSIRMANVVEVKVGLHCDDCIKKILKAIKKIEDIETYNVDTQLNKVIVTGNVTTEQVIRVLQKIGKNATAWEDA</sequence>
<proteinExistence type="predicted"/>
<dbReference type="SUPFAM" id="SSF55008">
    <property type="entry name" value="HMA, heavy metal-associated domain"/>
    <property type="match status" value="1"/>
</dbReference>
<dbReference type="InterPro" id="IPR006597">
    <property type="entry name" value="Sel1-like"/>
</dbReference>
<dbReference type="Gene3D" id="3.30.70.100">
    <property type="match status" value="1"/>
</dbReference>
<feature type="region of interest" description="Disordered" evidence="1">
    <location>
        <begin position="14"/>
        <end position="41"/>
    </location>
</feature>
<evidence type="ECO:0000256" key="1">
    <source>
        <dbReference type="SAM" id="MobiDB-lite"/>
    </source>
</evidence>
<dbReference type="Pfam" id="PF00403">
    <property type="entry name" value="HMA"/>
    <property type="match status" value="1"/>
</dbReference>
<feature type="domain" description="HMA" evidence="2">
    <location>
        <begin position="302"/>
        <end position="365"/>
    </location>
</feature>
<dbReference type="Proteomes" id="UP001367508">
    <property type="component" value="Unassembled WGS sequence"/>
</dbReference>
<dbReference type="GO" id="GO:0046872">
    <property type="term" value="F:metal ion binding"/>
    <property type="evidence" value="ECO:0007669"/>
    <property type="project" value="InterPro"/>
</dbReference>
<reference evidence="3 4" key="1">
    <citation type="submission" date="2024-01" db="EMBL/GenBank/DDBJ databases">
        <title>The genomes of 5 underutilized Papilionoideae crops provide insights into root nodulation and disease resistanc.</title>
        <authorList>
            <person name="Jiang F."/>
        </authorList>
    </citation>
    <scope>NUCLEOTIDE SEQUENCE [LARGE SCALE GENOMIC DNA]</scope>
    <source>
        <strain evidence="3">LVBAO_FW01</strain>
        <tissue evidence="3">Leaves</tissue>
    </source>
</reference>
<dbReference type="Gene3D" id="1.25.40.10">
    <property type="entry name" value="Tetratricopeptide repeat domain"/>
    <property type="match status" value="1"/>
</dbReference>
<evidence type="ECO:0000313" key="4">
    <source>
        <dbReference type="Proteomes" id="UP001367508"/>
    </source>
</evidence>
<keyword evidence="4" id="KW-1185">Reference proteome</keyword>
<dbReference type="SUPFAM" id="SSF81901">
    <property type="entry name" value="HCP-like"/>
    <property type="match status" value="1"/>
</dbReference>
<accession>A0AAN9JWZ1</accession>
<protein>
    <recommendedName>
        <fullName evidence="2">HMA domain-containing protein</fullName>
    </recommendedName>
</protein>
<dbReference type="AlphaFoldDB" id="A0AAN9JWZ1"/>